<sequence length="229" mass="26045">MRNFLYLVICAVLFVSCSKSKNGNFNIQGKIVGLKKGTIYLEKIDIDSTQVLDSVYINNGVETFSFSENIKEADLFAISLDESMTKKILFFGEPGQMNIETDLNKFISNAKITGSPQQDLLKEHDDYTKQIQYQNLDLIKDRFIAQKNGELDKLEALDNKYNNNLKRIYLFSANYAINHSSDIIAAYIALARMENATPKLKKQIYDALTPEVKESKYGLLLKKELDATL</sequence>
<dbReference type="AlphaFoldDB" id="A0A1M5WDZ4"/>
<gene>
    <name evidence="2" type="ORF">SAMN05444281_2347</name>
</gene>
<feature type="domain" description="DUF4369" evidence="1">
    <location>
        <begin position="25"/>
        <end position="121"/>
    </location>
</feature>
<evidence type="ECO:0000313" key="2">
    <source>
        <dbReference type="EMBL" id="SHH85712.1"/>
    </source>
</evidence>
<protein>
    <recommendedName>
        <fullName evidence="1">DUF4369 domain-containing protein</fullName>
    </recommendedName>
</protein>
<name>A0A1M5WDZ4_9FLAO</name>
<dbReference type="STRING" id="1195760.SAMN05444281_2347"/>
<dbReference type="EMBL" id="FQXQ01000005">
    <property type="protein sequence ID" value="SHH85712.1"/>
    <property type="molecule type" value="Genomic_DNA"/>
</dbReference>
<proteinExistence type="predicted"/>
<accession>A0A1M5WDZ4</accession>
<reference evidence="3" key="1">
    <citation type="submission" date="2016-11" db="EMBL/GenBank/DDBJ databases">
        <authorList>
            <person name="Varghese N."/>
            <person name="Submissions S."/>
        </authorList>
    </citation>
    <scope>NUCLEOTIDE SEQUENCE [LARGE SCALE GENOMIC DNA]</scope>
    <source>
        <strain evidence="3">DSM 100572</strain>
    </source>
</reference>
<dbReference type="Proteomes" id="UP000184109">
    <property type="component" value="Unassembled WGS sequence"/>
</dbReference>
<organism evidence="2 3">
    <name type="scientific">Wenyingzhuangia marina</name>
    <dbReference type="NCBI Taxonomy" id="1195760"/>
    <lineage>
        <taxon>Bacteria</taxon>
        <taxon>Pseudomonadati</taxon>
        <taxon>Bacteroidota</taxon>
        <taxon>Flavobacteriia</taxon>
        <taxon>Flavobacteriales</taxon>
        <taxon>Flavobacteriaceae</taxon>
        <taxon>Wenyingzhuangia</taxon>
    </lineage>
</organism>
<dbReference type="Pfam" id="PF14289">
    <property type="entry name" value="DUF4369"/>
    <property type="match status" value="1"/>
</dbReference>
<dbReference type="PROSITE" id="PS51257">
    <property type="entry name" value="PROKAR_LIPOPROTEIN"/>
    <property type="match status" value="1"/>
</dbReference>
<dbReference type="OrthoDB" id="1143206at2"/>
<dbReference type="RefSeq" id="WP_073121772.1">
    <property type="nucleotide sequence ID" value="NZ_BMEN01000006.1"/>
</dbReference>
<evidence type="ECO:0000313" key="3">
    <source>
        <dbReference type="Proteomes" id="UP000184109"/>
    </source>
</evidence>
<evidence type="ECO:0000259" key="1">
    <source>
        <dbReference type="Pfam" id="PF14289"/>
    </source>
</evidence>
<dbReference type="InterPro" id="IPR025380">
    <property type="entry name" value="DUF4369"/>
</dbReference>
<keyword evidence="3" id="KW-1185">Reference proteome</keyword>